<sequence length="121" mass="14177">MNATHTFEIAYKILPSDQYFVSITPDRGFLKPKEEIEIVAKIPTRLLATRAAVDFKQNLIVFYAEAIEKSNPPGFVDDLRLEIIFFDYCRTKKLTIDFKSEEYINNLEKRNIKAYIHFPIN</sequence>
<name>A0A915K3L6_ROMCU</name>
<reference evidence="2" key="1">
    <citation type="submission" date="2022-11" db="UniProtKB">
        <authorList>
            <consortium name="WormBaseParasite"/>
        </authorList>
    </citation>
    <scope>IDENTIFICATION</scope>
</reference>
<evidence type="ECO:0000313" key="1">
    <source>
        <dbReference type="Proteomes" id="UP000887565"/>
    </source>
</evidence>
<protein>
    <submittedName>
        <fullName evidence="2">Uncharacterized protein</fullName>
    </submittedName>
</protein>
<evidence type="ECO:0000313" key="2">
    <source>
        <dbReference type="WBParaSite" id="nRc.2.0.1.t33296-RA"/>
    </source>
</evidence>
<dbReference type="AlphaFoldDB" id="A0A915K3L6"/>
<proteinExistence type="predicted"/>
<dbReference type="WBParaSite" id="nRc.2.0.1.t33296-RA">
    <property type="protein sequence ID" value="nRc.2.0.1.t33296-RA"/>
    <property type="gene ID" value="nRc.2.0.1.g33296"/>
</dbReference>
<accession>A0A915K3L6</accession>
<organism evidence="1 2">
    <name type="scientific">Romanomermis culicivorax</name>
    <name type="common">Nematode worm</name>
    <dbReference type="NCBI Taxonomy" id="13658"/>
    <lineage>
        <taxon>Eukaryota</taxon>
        <taxon>Metazoa</taxon>
        <taxon>Ecdysozoa</taxon>
        <taxon>Nematoda</taxon>
        <taxon>Enoplea</taxon>
        <taxon>Dorylaimia</taxon>
        <taxon>Mermithida</taxon>
        <taxon>Mermithoidea</taxon>
        <taxon>Mermithidae</taxon>
        <taxon>Romanomermis</taxon>
    </lineage>
</organism>
<dbReference type="Proteomes" id="UP000887565">
    <property type="component" value="Unplaced"/>
</dbReference>
<keyword evidence="1" id="KW-1185">Reference proteome</keyword>